<keyword evidence="1" id="KW-0732">Signal</keyword>
<gene>
    <name evidence="3" type="ORF">Tco025E_03749</name>
</gene>
<comment type="caution">
    <text evidence="3">The sequence shown here is derived from an EMBL/GenBank/DDBJ whole genome shotgun (WGS) entry which is preliminary data.</text>
</comment>
<dbReference type="InterPro" id="IPR002716">
    <property type="entry name" value="PIN_dom"/>
</dbReference>
<dbReference type="InterPro" id="IPR011990">
    <property type="entry name" value="TPR-like_helical_dom_sf"/>
</dbReference>
<dbReference type="GeneID" id="40317360"/>
<dbReference type="Pfam" id="PF13638">
    <property type="entry name" value="PIN_4"/>
    <property type="match status" value="1"/>
</dbReference>
<dbReference type="CDD" id="cd18709">
    <property type="entry name" value="PIN_VapC-like"/>
    <property type="match status" value="1"/>
</dbReference>
<evidence type="ECO:0000313" key="3">
    <source>
        <dbReference type="EMBL" id="RNF20574.1"/>
    </source>
</evidence>
<evidence type="ECO:0000256" key="1">
    <source>
        <dbReference type="SAM" id="SignalP"/>
    </source>
</evidence>
<dbReference type="PROSITE" id="PS51257">
    <property type="entry name" value="PROKAR_LIPOPROTEIN"/>
    <property type="match status" value="1"/>
</dbReference>
<reference evidence="3 4" key="1">
    <citation type="journal article" date="2018" name="BMC Genomics">
        <title>Genomic comparison of Trypanosoma conorhini and Trypanosoma rangeli to Trypanosoma cruzi strains of high and low virulence.</title>
        <authorList>
            <person name="Bradwell K.R."/>
            <person name="Koparde V.N."/>
            <person name="Matveyev A.V."/>
            <person name="Serrano M.G."/>
            <person name="Alves J.M."/>
            <person name="Parikh H."/>
            <person name="Huang B."/>
            <person name="Lee V."/>
            <person name="Espinosa-Alvarez O."/>
            <person name="Ortiz P.A."/>
            <person name="Costa-Martins A.G."/>
            <person name="Teixeira M.M."/>
            <person name="Buck G.A."/>
        </authorList>
    </citation>
    <scope>NUCLEOTIDE SEQUENCE [LARGE SCALE GENOMIC DNA]</scope>
    <source>
        <strain evidence="3 4">025E</strain>
    </source>
</reference>
<dbReference type="EMBL" id="MKKU01000176">
    <property type="protein sequence ID" value="RNF20574.1"/>
    <property type="molecule type" value="Genomic_DNA"/>
</dbReference>
<evidence type="ECO:0000259" key="2">
    <source>
        <dbReference type="Pfam" id="PF13638"/>
    </source>
</evidence>
<dbReference type="Proteomes" id="UP000284403">
    <property type="component" value="Unassembled WGS sequence"/>
</dbReference>
<sequence>MRRGSPAAVALPLLVASSGCASWAEVLSCYRKTCEVLRGVYQPTAEELRHGLAKMETSWSASLFYYEVIKGTCGHTQPPMSLVSTALERFKRCGNFYALKRIMEEDVDTTTNEGARSMLVYASFTGMWEHAMALYESNERMQHNLADTRTLLNILAPHGRWEQALQLLYRRSPVPLDSLFIKPVVRSLGSAGEYDKMLRLVAASLAQGHRMDDNLFSALVKPLQKRGHWRAVLEMAEDLGILSSSRESTLKSMAMYGGLCDCLYSANPYSTFTLREAVDDITRRMHPRKNFIEPSQRNEKPFRLLPSSELFRMHRRYLNPLSSIYVKLLSLNRVHFRPVSELTDDALKHGDTLLVLDTNFLLQCTAKNLPLSHFYPPMRKQYPQLEGKPLEHVILPFTTVREIYQLIWGPSTQLKRAVRSLLWSRVMTFLKQPSVTVLALASEFPCMSFSPISHLAYSRLNEPADENDPDLRILNTCLSLQYAFRLKKAASLQGASLISEGTMLFSFLKYHVRRHHREVRGIASESLTLCTLDKRLSAAAEELGVQTFPRFHLSEDAAFAPTPTPTPTNSDV</sequence>
<evidence type="ECO:0000313" key="4">
    <source>
        <dbReference type="Proteomes" id="UP000284403"/>
    </source>
</evidence>
<dbReference type="OrthoDB" id="270286at2759"/>
<accession>A0A3R7L667</accession>
<name>A0A3R7L667_9TRYP</name>
<keyword evidence="4" id="KW-1185">Reference proteome</keyword>
<dbReference type="RefSeq" id="XP_029229239.1">
    <property type="nucleotide sequence ID" value="XM_029370667.1"/>
</dbReference>
<organism evidence="3 4">
    <name type="scientific">Trypanosoma conorhini</name>
    <dbReference type="NCBI Taxonomy" id="83891"/>
    <lineage>
        <taxon>Eukaryota</taxon>
        <taxon>Discoba</taxon>
        <taxon>Euglenozoa</taxon>
        <taxon>Kinetoplastea</taxon>
        <taxon>Metakinetoplastina</taxon>
        <taxon>Trypanosomatida</taxon>
        <taxon>Trypanosomatidae</taxon>
        <taxon>Trypanosoma</taxon>
    </lineage>
</organism>
<feature type="domain" description="PIN" evidence="2">
    <location>
        <begin position="354"/>
        <end position="547"/>
    </location>
</feature>
<dbReference type="AlphaFoldDB" id="A0A3R7L667"/>
<feature type="signal peptide" evidence="1">
    <location>
        <begin position="1"/>
        <end position="21"/>
    </location>
</feature>
<proteinExistence type="predicted"/>
<protein>
    <recommendedName>
        <fullName evidence="2">PIN domain-containing protein</fullName>
    </recommendedName>
</protein>
<dbReference type="Gene3D" id="1.25.40.10">
    <property type="entry name" value="Tetratricopeptide repeat domain"/>
    <property type="match status" value="1"/>
</dbReference>
<feature type="chain" id="PRO_5018530941" description="PIN domain-containing protein" evidence="1">
    <location>
        <begin position="22"/>
        <end position="572"/>
    </location>
</feature>